<keyword evidence="3" id="KW-1185">Reference proteome</keyword>
<feature type="transmembrane region" description="Helical" evidence="1">
    <location>
        <begin position="35"/>
        <end position="53"/>
    </location>
</feature>
<keyword evidence="1" id="KW-1133">Transmembrane helix</keyword>
<dbReference type="AlphaFoldDB" id="A0A931GZB9"/>
<name>A0A931GZB9_9BACT</name>
<keyword evidence="2" id="KW-0808">Transferase</keyword>
<comment type="caution">
    <text evidence="2">The sequence shown here is derived from an EMBL/GenBank/DDBJ whole genome shotgun (WGS) entry which is preliminary data.</text>
</comment>
<evidence type="ECO:0000256" key="1">
    <source>
        <dbReference type="SAM" id="Phobius"/>
    </source>
</evidence>
<dbReference type="PROSITE" id="PS51257">
    <property type="entry name" value="PROKAR_LIPOPROTEIN"/>
    <property type="match status" value="1"/>
</dbReference>
<dbReference type="EMBL" id="JADWYR010000002">
    <property type="protein sequence ID" value="MBG9378115.1"/>
    <property type="molecule type" value="Genomic_DNA"/>
</dbReference>
<evidence type="ECO:0000313" key="2">
    <source>
        <dbReference type="EMBL" id="MBG9378115.1"/>
    </source>
</evidence>
<dbReference type="RefSeq" id="WP_196992170.1">
    <property type="nucleotide sequence ID" value="NZ_JADWYR010000002.1"/>
</dbReference>
<proteinExistence type="predicted"/>
<keyword evidence="2" id="KW-0548">Nucleotidyltransferase</keyword>
<accession>A0A931GZB9</accession>
<sequence length="57" mass="6190">MKKLHVYESLAFLILTTVLLTGCEAIQGIFSAGVWVGILIVIVVVFIIIRVFAGGKK</sequence>
<evidence type="ECO:0000313" key="3">
    <source>
        <dbReference type="Proteomes" id="UP000628448"/>
    </source>
</evidence>
<protein>
    <submittedName>
        <fullName evidence="2">Phosphatidate cytidylyltransferase</fullName>
    </submittedName>
</protein>
<dbReference type="GO" id="GO:0016779">
    <property type="term" value="F:nucleotidyltransferase activity"/>
    <property type="evidence" value="ECO:0007669"/>
    <property type="project" value="UniProtKB-KW"/>
</dbReference>
<keyword evidence="1" id="KW-0472">Membrane</keyword>
<dbReference type="Proteomes" id="UP000628448">
    <property type="component" value="Unassembled WGS sequence"/>
</dbReference>
<keyword evidence="1" id="KW-0812">Transmembrane</keyword>
<organism evidence="2 3">
    <name type="scientific">Panacibacter microcysteis</name>
    <dbReference type="NCBI Taxonomy" id="2793269"/>
    <lineage>
        <taxon>Bacteria</taxon>
        <taxon>Pseudomonadati</taxon>
        <taxon>Bacteroidota</taxon>
        <taxon>Chitinophagia</taxon>
        <taxon>Chitinophagales</taxon>
        <taxon>Chitinophagaceae</taxon>
        <taxon>Panacibacter</taxon>
    </lineage>
</organism>
<gene>
    <name evidence="2" type="ORF">I5907_17895</name>
</gene>
<reference evidence="2" key="1">
    <citation type="submission" date="2020-11" db="EMBL/GenBank/DDBJ databases">
        <title>Bacterial whole genome sequence for Panacibacter sp. DH6.</title>
        <authorList>
            <person name="Le V."/>
            <person name="Ko S."/>
            <person name="Ahn C.-Y."/>
            <person name="Oh H.-M."/>
        </authorList>
    </citation>
    <scope>NUCLEOTIDE SEQUENCE</scope>
    <source>
        <strain evidence="2">DH6</strain>
    </source>
</reference>